<proteinExistence type="predicted"/>
<dbReference type="InterPro" id="IPR018060">
    <property type="entry name" value="HTH_AraC"/>
</dbReference>
<evidence type="ECO:0000313" key="4">
    <source>
        <dbReference type="EMBL" id="MCX2724599.1"/>
    </source>
</evidence>
<dbReference type="PANTHER" id="PTHR43130:SF3">
    <property type="entry name" value="HTH-TYPE TRANSCRIPTIONAL REGULATOR RV1931C"/>
    <property type="match status" value="1"/>
</dbReference>
<feature type="domain" description="HTH araC/xylS-type" evidence="3">
    <location>
        <begin position="214"/>
        <end position="312"/>
    </location>
</feature>
<evidence type="ECO:0000256" key="2">
    <source>
        <dbReference type="ARBA" id="ARBA00023163"/>
    </source>
</evidence>
<evidence type="ECO:0000259" key="3">
    <source>
        <dbReference type="PROSITE" id="PS01124"/>
    </source>
</evidence>
<dbReference type="InterPro" id="IPR009057">
    <property type="entry name" value="Homeodomain-like_sf"/>
</dbReference>
<dbReference type="SMART" id="SM00342">
    <property type="entry name" value="HTH_ARAC"/>
    <property type="match status" value="1"/>
</dbReference>
<protein>
    <submittedName>
        <fullName evidence="4">Helix-turn-helix domain-containing protein</fullName>
    </submittedName>
</protein>
<sequence length="314" mass="34785">MPLSSKSPQKISVMLFGAFSNHCLANAIEPFRAANTIAGRQLYQWRIFSLDGGAVTSSSGLTIATDCWSDVRPAGDLLFVMPGYGFKDLAVPITNQALRAAGKRFSTLVGLDMGAWLLAAAGLLDGRKATIHWDEFTSFAETFPDVEAVEDRFVLEADLATCGGASTAMELTLELIKRQHSAMFALEVGALFMHGERPGLHDPYQRMSADTLVRSAAALMRRTIEDPLSIPELARRLNIDQRSLEDRFQCETAMTPLAVYKAIRLREARRLVELTRLSIAEIAERCGYRNTSAMTRAYRLEFGEPPRVHRKLCP</sequence>
<dbReference type="PANTHER" id="PTHR43130">
    <property type="entry name" value="ARAC-FAMILY TRANSCRIPTIONAL REGULATOR"/>
    <property type="match status" value="1"/>
</dbReference>
<dbReference type="SUPFAM" id="SSF46689">
    <property type="entry name" value="Homeodomain-like"/>
    <property type="match status" value="1"/>
</dbReference>
<dbReference type="Proteomes" id="UP001300261">
    <property type="component" value="Unassembled WGS sequence"/>
</dbReference>
<dbReference type="Pfam" id="PF12833">
    <property type="entry name" value="HTH_18"/>
    <property type="match status" value="1"/>
</dbReference>
<dbReference type="Gene3D" id="1.10.10.60">
    <property type="entry name" value="Homeodomain-like"/>
    <property type="match status" value="1"/>
</dbReference>
<gene>
    <name evidence="4" type="ORF">ON753_19860</name>
</gene>
<organism evidence="4 5">
    <name type="scientific">Roseibium salinum</name>
    <dbReference type="NCBI Taxonomy" id="1604349"/>
    <lineage>
        <taxon>Bacteria</taxon>
        <taxon>Pseudomonadati</taxon>
        <taxon>Pseudomonadota</taxon>
        <taxon>Alphaproteobacteria</taxon>
        <taxon>Hyphomicrobiales</taxon>
        <taxon>Stappiaceae</taxon>
        <taxon>Roseibium</taxon>
    </lineage>
</organism>
<keyword evidence="1" id="KW-0805">Transcription regulation</keyword>
<keyword evidence="2" id="KW-0804">Transcription</keyword>
<dbReference type="SUPFAM" id="SSF52317">
    <property type="entry name" value="Class I glutamine amidotransferase-like"/>
    <property type="match status" value="1"/>
</dbReference>
<evidence type="ECO:0000313" key="5">
    <source>
        <dbReference type="Proteomes" id="UP001300261"/>
    </source>
</evidence>
<keyword evidence="5" id="KW-1185">Reference proteome</keyword>
<comment type="caution">
    <text evidence="4">The sequence shown here is derived from an EMBL/GenBank/DDBJ whole genome shotgun (WGS) entry which is preliminary data.</text>
</comment>
<dbReference type="InterPro" id="IPR002818">
    <property type="entry name" value="DJ-1/PfpI"/>
</dbReference>
<reference evidence="4 5" key="1">
    <citation type="journal article" date="2016" name="Int. J. Syst. Evol. Microbiol.">
        <title>Labrenzia salina sp. nov., isolated from the rhizosphere of the halophyte Arthrocnemum macrostachyum.</title>
        <authorList>
            <person name="Camacho M."/>
            <person name="Redondo-Gomez S."/>
            <person name="Rodriguez-Llorente I."/>
            <person name="Rohde M."/>
            <person name="Sproer C."/>
            <person name="Schumann P."/>
            <person name="Klenk H.P."/>
            <person name="Montero-Calasanz M.D.C."/>
        </authorList>
    </citation>
    <scope>NUCLEOTIDE SEQUENCE [LARGE SCALE GENOMIC DNA]</scope>
    <source>
        <strain evidence="4 5">DSM 29163</strain>
    </source>
</reference>
<dbReference type="InterPro" id="IPR052158">
    <property type="entry name" value="INH-QAR"/>
</dbReference>
<accession>A0ABT3R5N8</accession>
<dbReference type="RefSeq" id="WP_265964735.1">
    <property type="nucleotide sequence ID" value="NZ_JAPEVI010000003.1"/>
</dbReference>
<dbReference type="Gene3D" id="3.40.50.880">
    <property type="match status" value="1"/>
</dbReference>
<dbReference type="PROSITE" id="PS01124">
    <property type="entry name" value="HTH_ARAC_FAMILY_2"/>
    <property type="match status" value="1"/>
</dbReference>
<dbReference type="InterPro" id="IPR029062">
    <property type="entry name" value="Class_I_gatase-like"/>
</dbReference>
<dbReference type="CDD" id="cd03136">
    <property type="entry name" value="GATase1_AraC_ArgR_like"/>
    <property type="match status" value="1"/>
</dbReference>
<name>A0ABT3R5N8_9HYPH</name>
<dbReference type="EMBL" id="JAPEVI010000003">
    <property type="protein sequence ID" value="MCX2724599.1"/>
    <property type="molecule type" value="Genomic_DNA"/>
</dbReference>
<dbReference type="Pfam" id="PF01965">
    <property type="entry name" value="DJ-1_PfpI"/>
    <property type="match status" value="1"/>
</dbReference>
<evidence type="ECO:0000256" key="1">
    <source>
        <dbReference type="ARBA" id="ARBA00023015"/>
    </source>
</evidence>